<dbReference type="InterPro" id="IPR025714">
    <property type="entry name" value="Methyltranfer_dom"/>
</dbReference>
<dbReference type="EMBL" id="MHLN01000018">
    <property type="protein sequence ID" value="OGZ11575.1"/>
    <property type="molecule type" value="Genomic_DNA"/>
</dbReference>
<evidence type="ECO:0000259" key="1">
    <source>
        <dbReference type="Pfam" id="PF13847"/>
    </source>
</evidence>
<evidence type="ECO:0000313" key="3">
    <source>
        <dbReference type="Proteomes" id="UP000178099"/>
    </source>
</evidence>
<comment type="caution">
    <text evidence="2">The sequence shown here is derived from an EMBL/GenBank/DDBJ whole genome shotgun (WGS) entry which is preliminary data.</text>
</comment>
<sequence length="196" mass="21248">MVWDFVEHWTLRFGISLFFIFMFSNPQHNIEQFALGDGMRVADFGSGSGAYALAAARAVGNDGKVYAIDVQESSLARLKKVAEEARLHAVEVVRGNLEKAGGSGLRDEGVHAVIASNILFQIKDKGAFVKEVKRVLHHGGRVLLVDWSGSFGGTGPEESAVVKEDTAKALFLAEGLSYEKSIDAGTYHYGLVFKKG</sequence>
<dbReference type="Gene3D" id="3.40.50.150">
    <property type="entry name" value="Vaccinia Virus protein VP39"/>
    <property type="match status" value="1"/>
</dbReference>
<organism evidence="2 3">
    <name type="scientific">Candidatus Lloydbacteria bacterium RIFCSPHIGHO2_02_FULL_51_22</name>
    <dbReference type="NCBI Taxonomy" id="1798663"/>
    <lineage>
        <taxon>Bacteria</taxon>
        <taxon>Candidatus Lloydiibacteriota</taxon>
    </lineage>
</organism>
<dbReference type="InterPro" id="IPR029063">
    <property type="entry name" value="SAM-dependent_MTases_sf"/>
</dbReference>
<gene>
    <name evidence="2" type="ORF">A3D67_00215</name>
</gene>
<dbReference type="AlphaFoldDB" id="A0A1G2DD65"/>
<protein>
    <recommendedName>
        <fullName evidence="1">Methyltransferase domain-containing protein</fullName>
    </recommendedName>
</protein>
<reference evidence="2 3" key="1">
    <citation type="journal article" date="2016" name="Nat. Commun.">
        <title>Thousands of microbial genomes shed light on interconnected biogeochemical processes in an aquifer system.</title>
        <authorList>
            <person name="Anantharaman K."/>
            <person name="Brown C.T."/>
            <person name="Hug L.A."/>
            <person name="Sharon I."/>
            <person name="Castelle C.J."/>
            <person name="Probst A.J."/>
            <person name="Thomas B.C."/>
            <person name="Singh A."/>
            <person name="Wilkins M.J."/>
            <person name="Karaoz U."/>
            <person name="Brodie E.L."/>
            <person name="Williams K.H."/>
            <person name="Hubbard S.S."/>
            <person name="Banfield J.F."/>
        </authorList>
    </citation>
    <scope>NUCLEOTIDE SEQUENCE [LARGE SCALE GENOMIC DNA]</scope>
</reference>
<proteinExistence type="predicted"/>
<dbReference type="Pfam" id="PF13847">
    <property type="entry name" value="Methyltransf_31"/>
    <property type="match status" value="1"/>
</dbReference>
<name>A0A1G2DD65_9BACT</name>
<dbReference type="SUPFAM" id="SSF53335">
    <property type="entry name" value="S-adenosyl-L-methionine-dependent methyltransferases"/>
    <property type="match status" value="1"/>
</dbReference>
<evidence type="ECO:0000313" key="2">
    <source>
        <dbReference type="EMBL" id="OGZ11575.1"/>
    </source>
</evidence>
<feature type="domain" description="Methyltransferase" evidence="1">
    <location>
        <begin position="37"/>
        <end position="148"/>
    </location>
</feature>
<dbReference type="Proteomes" id="UP000178099">
    <property type="component" value="Unassembled WGS sequence"/>
</dbReference>
<dbReference type="CDD" id="cd02440">
    <property type="entry name" value="AdoMet_MTases"/>
    <property type="match status" value="1"/>
</dbReference>
<accession>A0A1G2DD65</accession>